<dbReference type="Pfam" id="PF01719">
    <property type="entry name" value="Rep_OBD"/>
    <property type="match status" value="1"/>
</dbReference>
<sequence>MSKQTTTNTNINTPKAPEPRYRNWGLVLYPESAPSNWEEILIEEGVPFAYILHDKDQYVDENGEIKLKKAHYQIIMKYKNQKTKAQMADLTKLKLKVSSPAPIPLGSLEASARDLLHLDQRSPLQHKYDLSEVQVIFGLDFQYLIRPTKTEQNAIMRDIRHIIREHEINEISDLWDFLDEINPFYSMVLDAKTYAISSYINSCRHKPKKRRDVTKVA</sequence>
<gene>
    <name evidence="3" type="ORF">P7D34_06410</name>
</gene>
<dbReference type="GO" id="GO:0005727">
    <property type="term" value="C:extrachromosomal circular DNA"/>
    <property type="evidence" value="ECO:0007669"/>
    <property type="project" value="InterPro"/>
</dbReference>
<proteinExistence type="predicted"/>
<dbReference type="Proteomes" id="UP001257962">
    <property type="component" value="Unassembled WGS sequence"/>
</dbReference>
<dbReference type="GO" id="GO:0003677">
    <property type="term" value="F:DNA binding"/>
    <property type="evidence" value="ECO:0007669"/>
    <property type="project" value="InterPro"/>
</dbReference>
<accession>A0AAJ2J0C8</accession>
<evidence type="ECO:0000313" key="3">
    <source>
        <dbReference type="EMBL" id="MDT2666867.1"/>
    </source>
</evidence>
<protein>
    <submittedName>
        <fullName evidence="3">Rep family protein</fullName>
    </submittedName>
</protein>
<feature type="domain" description="Replication protein RepB C-terminal" evidence="2">
    <location>
        <begin position="150"/>
        <end position="205"/>
    </location>
</feature>
<dbReference type="RefSeq" id="WP_023189965.1">
    <property type="nucleotide sequence ID" value="NZ_JARPXS010000005.1"/>
</dbReference>
<feature type="domain" description="Plasmid replication protein origin binding" evidence="1">
    <location>
        <begin position="19"/>
        <end position="141"/>
    </location>
</feature>
<dbReference type="EMBL" id="JARPYC010000005">
    <property type="protein sequence ID" value="MDT2666867.1"/>
    <property type="molecule type" value="Genomic_DNA"/>
</dbReference>
<dbReference type="InterPro" id="IPR002631">
    <property type="entry name" value="Plasmid_rep_OBD"/>
</dbReference>
<name>A0AAJ2J0C8_9LACT</name>
<dbReference type="InterPro" id="IPR053923">
    <property type="entry name" value="RepB_C"/>
</dbReference>
<comment type="caution">
    <text evidence="3">The sequence shown here is derived from an EMBL/GenBank/DDBJ whole genome shotgun (WGS) entry which is preliminary data.</text>
</comment>
<dbReference type="GO" id="GO:0006260">
    <property type="term" value="P:DNA replication"/>
    <property type="evidence" value="ECO:0007669"/>
    <property type="project" value="InterPro"/>
</dbReference>
<organism evidence="3 4">
    <name type="scientific">Lactococcus petauri</name>
    <dbReference type="NCBI Taxonomy" id="1940789"/>
    <lineage>
        <taxon>Bacteria</taxon>
        <taxon>Bacillati</taxon>
        <taxon>Bacillota</taxon>
        <taxon>Bacilli</taxon>
        <taxon>Lactobacillales</taxon>
        <taxon>Streptococcaceae</taxon>
        <taxon>Lactococcus</taxon>
    </lineage>
</organism>
<dbReference type="GO" id="GO:0003916">
    <property type="term" value="F:DNA topoisomerase activity"/>
    <property type="evidence" value="ECO:0007669"/>
    <property type="project" value="InterPro"/>
</dbReference>
<evidence type="ECO:0000259" key="1">
    <source>
        <dbReference type="Pfam" id="PF01719"/>
    </source>
</evidence>
<dbReference type="AlphaFoldDB" id="A0AAJ2J0C8"/>
<dbReference type="Pfam" id="PF21861">
    <property type="entry name" value="RepB_C"/>
    <property type="match status" value="1"/>
</dbReference>
<evidence type="ECO:0000313" key="4">
    <source>
        <dbReference type="Proteomes" id="UP001257962"/>
    </source>
</evidence>
<evidence type="ECO:0000259" key="2">
    <source>
        <dbReference type="Pfam" id="PF21861"/>
    </source>
</evidence>
<dbReference type="Gene3D" id="3.40.1310.30">
    <property type="match status" value="1"/>
</dbReference>
<reference evidence="3" key="1">
    <citation type="submission" date="2023-03" db="EMBL/GenBank/DDBJ databases">
        <authorList>
            <person name="Shen W."/>
            <person name="Cai J."/>
        </authorList>
    </citation>
    <scope>NUCLEOTIDE SEQUENCE</scope>
    <source>
        <strain evidence="3">Y3</strain>
    </source>
</reference>